<evidence type="ECO:0008006" key="4">
    <source>
        <dbReference type="Google" id="ProtNLM"/>
    </source>
</evidence>
<dbReference type="InterPro" id="IPR029044">
    <property type="entry name" value="Nucleotide-diphossugar_trans"/>
</dbReference>
<comment type="caution">
    <text evidence="2">The sequence shown here is derived from an EMBL/GenBank/DDBJ whole genome shotgun (WGS) entry which is preliminary data.</text>
</comment>
<dbReference type="EMBL" id="SSTM01000004">
    <property type="protein sequence ID" value="TJW10329.1"/>
    <property type="molecule type" value="Genomic_DNA"/>
</dbReference>
<dbReference type="Gene3D" id="3.90.550.10">
    <property type="entry name" value="Spore Coat Polysaccharide Biosynthesis Protein SpsA, Chain A"/>
    <property type="match status" value="1"/>
</dbReference>
<sequence length="458" mass="51118">MNPVVIIPTFHTGRRHRPGSNAVATYDHATPLNEPGELGRCLESLEKVQDLGLVVVLVSAEAAIARQAEEKMRAIAEAHPQLNVMVVGQDALALIRQRMEQLNVGKLDFEIGLSGYGATRNVGLVVASALGFDAAVFIDDDEVIDDPRFLHEAMYGLGKLTRKGIPILAKTGYYINDQGSCLSKWEDVWYNRFWQQGAAFNQWITTAMKGPRLSRSNHVCGGCLAVHKEAFRRLAFDPWISRGEDLDYMLNLRMYGSDIWFDNKWKLRHLPPESASEGDRFRQDIFRWIYEYRKLEYSRALIDLQQVKAESLEPYPGPFLEPGLARRIALTALLRSFARDDKKAYRRAAKAARKEAQVFAERNCAKYFSFQYTWPELIARVEGDQMLARALVNSALVAHDAPMAAAPQGARMAPGADVMAAAPQPAAAERPMPVAPRGAGIDPGATTEIRLNLSDFED</sequence>
<evidence type="ECO:0000256" key="1">
    <source>
        <dbReference type="SAM" id="MobiDB-lite"/>
    </source>
</evidence>
<keyword evidence="3" id="KW-1185">Reference proteome</keyword>
<dbReference type="OrthoDB" id="1757142at2"/>
<dbReference type="RefSeq" id="WP_136845953.1">
    <property type="nucleotide sequence ID" value="NZ_SSTM01000004.1"/>
</dbReference>
<name>A0A4T9TDI4_9ACTN</name>
<dbReference type="SUPFAM" id="SSF53448">
    <property type="entry name" value="Nucleotide-diphospho-sugar transferases"/>
    <property type="match status" value="1"/>
</dbReference>
<accession>A0A4T9TDI4</accession>
<dbReference type="AlphaFoldDB" id="A0A4T9TDI4"/>
<proteinExistence type="predicted"/>
<reference evidence="2 3" key="1">
    <citation type="submission" date="2019-04" db="EMBL/GenBank/DDBJ databases">
        <title>Microbes associate with the intestines of laboratory mice.</title>
        <authorList>
            <person name="Navarre W."/>
            <person name="Wong E."/>
            <person name="Huang K.C."/>
            <person name="Tropini C."/>
            <person name="Ng K."/>
            <person name="Yu B."/>
        </authorList>
    </citation>
    <scope>NUCLEOTIDE SEQUENCE [LARGE SCALE GENOMIC DNA]</scope>
    <source>
        <strain evidence="2 3">NM48_B13</strain>
    </source>
</reference>
<organism evidence="2 3">
    <name type="scientific">Parvibacter caecicola</name>
    <dbReference type="NCBI Taxonomy" id="747645"/>
    <lineage>
        <taxon>Bacteria</taxon>
        <taxon>Bacillati</taxon>
        <taxon>Actinomycetota</taxon>
        <taxon>Coriobacteriia</taxon>
        <taxon>Coriobacteriales</taxon>
        <taxon>Coriobacteriaceae</taxon>
        <taxon>Parvibacter</taxon>
    </lineage>
</organism>
<protein>
    <recommendedName>
        <fullName evidence="4">Glycosyltransferase</fullName>
    </recommendedName>
</protein>
<dbReference type="Proteomes" id="UP000309454">
    <property type="component" value="Unassembled WGS sequence"/>
</dbReference>
<feature type="region of interest" description="Disordered" evidence="1">
    <location>
        <begin position="424"/>
        <end position="446"/>
    </location>
</feature>
<evidence type="ECO:0000313" key="2">
    <source>
        <dbReference type="EMBL" id="TJW10329.1"/>
    </source>
</evidence>
<evidence type="ECO:0000313" key="3">
    <source>
        <dbReference type="Proteomes" id="UP000309454"/>
    </source>
</evidence>
<gene>
    <name evidence="2" type="ORF">E5982_07220</name>
</gene>